<dbReference type="EMBL" id="AMRG01000009">
    <property type="protein sequence ID" value="EKE83433.1"/>
    <property type="molecule type" value="Genomic_DNA"/>
</dbReference>
<dbReference type="PROSITE" id="PS51462">
    <property type="entry name" value="NUDIX"/>
    <property type="match status" value="1"/>
</dbReference>
<dbReference type="InterPro" id="IPR056375">
    <property type="entry name" value="Idi_bact"/>
</dbReference>
<dbReference type="PANTHER" id="PTHR10885:SF0">
    <property type="entry name" value="ISOPENTENYL-DIPHOSPHATE DELTA-ISOMERASE"/>
    <property type="match status" value="1"/>
</dbReference>
<keyword evidence="5 10" id="KW-0479">Metal-binding</keyword>
<dbReference type="InterPro" id="IPR000086">
    <property type="entry name" value="NUDIX_hydrolase_dom"/>
</dbReference>
<comment type="pathway">
    <text evidence="1 10">Isoprenoid biosynthesis; dimethylallyl diphosphate biosynthesis; dimethylallyl diphosphate from isopentenyl diphosphate: step 1/1.</text>
</comment>
<dbReference type="AlphaFoldDB" id="K2K6Y2"/>
<dbReference type="Pfam" id="PF00293">
    <property type="entry name" value="NUDIX"/>
    <property type="match status" value="1"/>
</dbReference>
<proteinExistence type="inferred from homology"/>
<gene>
    <name evidence="10" type="primary">idi</name>
    <name evidence="13" type="ORF">A10D4_08427</name>
</gene>
<feature type="binding site" evidence="10">
    <location>
        <position position="93"/>
    </location>
    <ligand>
        <name>Mg(2+)</name>
        <dbReference type="ChEBI" id="CHEBI:18420"/>
    </ligand>
</feature>
<dbReference type="InterPro" id="IPR011876">
    <property type="entry name" value="IsopentenylPP_isomerase_typ1"/>
</dbReference>
<evidence type="ECO:0000256" key="5">
    <source>
        <dbReference type="ARBA" id="ARBA00022723"/>
    </source>
</evidence>
<dbReference type="SUPFAM" id="SSF55811">
    <property type="entry name" value="Nudix"/>
    <property type="match status" value="1"/>
</dbReference>
<dbReference type="PATRIC" id="fig|740709.3.peg.1706"/>
<dbReference type="CDD" id="cd02885">
    <property type="entry name" value="NUDIX_IPP_Isomerase"/>
    <property type="match status" value="1"/>
</dbReference>
<feature type="active site" evidence="10 11">
    <location>
        <position position="120"/>
    </location>
</feature>
<feature type="binding site" evidence="10">
    <location>
        <position position="32"/>
    </location>
    <ligand>
        <name>Mn(2+)</name>
        <dbReference type="ChEBI" id="CHEBI:29035"/>
    </ligand>
</feature>
<evidence type="ECO:0000259" key="12">
    <source>
        <dbReference type="PROSITE" id="PS51462"/>
    </source>
</evidence>
<evidence type="ECO:0000256" key="2">
    <source>
        <dbReference type="ARBA" id="ARBA00007579"/>
    </source>
</evidence>
<evidence type="ECO:0000256" key="9">
    <source>
        <dbReference type="ARBA" id="ARBA00023235"/>
    </source>
</evidence>
<keyword evidence="14" id="KW-1185">Reference proteome</keyword>
<evidence type="ECO:0000256" key="3">
    <source>
        <dbReference type="ARBA" id="ARBA00012057"/>
    </source>
</evidence>
<evidence type="ECO:0000256" key="6">
    <source>
        <dbReference type="ARBA" id="ARBA00022842"/>
    </source>
</evidence>
<dbReference type="OrthoDB" id="9809458at2"/>
<sequence>MLKSNEDTNRNNVVLVDNSGNFIGIKDKLQAHIDGDLHSAFSVFVFNKKSELLLQRRASNKYHSGGLWSNTCCSHPFPNENTTAAGKRRLQEEMGFQCEIAEIHTKIYNVPCSNGLIENEYNKVFIGRFDGTPEINDEEVEDWRWISVNQLLKDMKTSRDEYTSWFPVLLEDVIAAWNNA</sequence>
<dbReference type="UniPathway" id="UPA00059">
    <property type="reaction ID" value="UER00104"/>
</dbReference>
<evidence type="ECO:0000313" key="14">
    <source>
        <dbReference type="Proteomes" id="UP000014115"/>
    </source>
</evidence>
<dbReference type="eggNOG" id="COG1443">
    <property type="taxonomic scope" value="Bacteria"/>
</dbReference>
<dbReference type="RefSeq" id="WP_008488928.1">
    <property type="nucleotide sequence ID" value="NZ_AMRG01000009.1"/>
</dbReference>
<reference evidence="13 14" key="1">
    <citation type="journal article" date="2012" name="J. Bacteriol.">
        <title>Genome Sequence of Idiomarina xiamenensis Type Strain 10-D-4.</title>
        <authorList>
            <person name="Lai Q."/>
            <person name="Wang L."/>
            <person name="Wang W."/>
            <person name="Shao Z."/>
        </authorList>
    </citation>
    <scope>NUCLEOTIDE SEQUENCE [LARGE SCALE GENOMIC DNA]</scope>
    <source>
        <strain evidence="13 14">10-D-4</strain>
    </source>
</reference>
<dbReference type="NCBIfam" id="NF002995">
    <property type="entry name" value="PRK03759.1"/>
    <property type="match status" value="1"/>
</dbReference>
<feature type="active site" evidence="10 11">
    <location>
        <position position="73"/>
    </location>
</feature>
<feature type="binding site" evidence="10">
    <location>
        <position position="75"/>
    </location>
    <ligand>
        <name>Mn(2+)</name>
        <dbReference type="ChEBI" id="CHEBI:29035"/>
    </ligand>
</feature>
<accession>K2K6Y2</accession>
<evidence type="ECO:0000256" key="10">
    <source>
        <dbReference type="HAMAP-Rule" id="MF_00202"/>
    </source>
</evidence>
<keyword evidence="8 10" id="KW-0414">Isoprene biosynthesis</keyword>
<keyword evidence="6 10" id="KW-0460">Magnesium</keyword>
<organism evidence="13 14">
    <name type="scientific">Idiomarina xiamenensis 10-D-4</name>
    <dbReference type="NCBI Taxonomy" id="740709"/>
    <lineage>
        <taxon>Bacteria</taxon>
        <taxon>Pseudomonadati</taxon>
        <taxon>Pseudomonadota</taxon>
        <taxon>Gammaproteobacteria</taxon>
        <taxon>Alteromonadales</taxon>
        <taxon>Idiomarinaceae</taxon>
        <taxon>Idiomarina</taxon>
    </lineage>
</organism>
<dbReference type="EC" id="5.3.3.2" evidence="3 10"/>
<dbReference type="GO" id="GO:0004452">
    <property type="term" value="F:isopentenyl-diphosphate delta-isomerase activity"/>
    <property type="evidence" value="ECO:0007669"/>
    <property type="project" value="UniProtKB-UniRule"/>
</dbReference>
<evidence type="ECO:0000256" key="11">
    <source>
        <dbReference type="PIRSR" id="PIRSR018427-1"/>
    </source>
</evidence>
<dbReference type="InterPro" id="IPR015797">
    <property type="entry name" value="NUDIX_hydrolase-like_dom_sf"/>
</dbReference>
<dbReference type="GO" id="GO:0005737">
    <property type="term" value="C:cytoplasm"/>
    <property type="evidence" value="ECO:0007669"/>
    <property type="project" value="UniProtKB-SubCell"/>
</dbReference>
<dbReference type="Proteomes" id="UP000014115">
    <property type="component" value="Unassembled WGS sequence"/>
</dbReference>
<evidence type="ECO:0000256" key="4">
    <source>
        <dbReference type="ARBA" id="ARBA00022490"/>
    </source>
</evidence>
<dbReference type="GO" id="GO:0046872">
    <property type="term" value="F:metal ion binding"/>
    <property type="evidence" value="ECO:0007669"/>
    <property type="project" value="UniProtKB-KW"/>
</dbReference>
<dbReference type="PIRSF" id="PIRSF018427">
    <property type="entry name" value="Isopntndiph_ism"/>
    <property type="match status" value="1"/>
</dbReference>
<comment type="function">
    <text evidence="10">Catalyzes the 1,3-allylic rearrangement of the homoallylic substrate isopentenyl (IPP) to its highly electrophilic allylic isomer, dimethylallyl diphosphate (DMAPP).</text>
</comment>
<keyword evidence="9 10" id="KW-0413">Isomerase</keyword>
<comment type="catalytic activity">
    <reaction evidence="10">
        <text>isopentenyl diphosphate = dimethylallyl diphosphate</text>
        <dbReference type="Rhea" id="RHEA:23284"/>
        <dbReference type="ChEBI" id="CHEBI:57623"/>
        <dbReference type="ChEBI" id="CHEBI:128769"/>
        <dbReference type="EC" id="5.3.3.2"/>
    </reaction>
</comment>
<protein>
    <recommendedName>
        <fullName evidence="3 10">Isopentenyl-diphosphate Delta-isomerase</fullName>
        <shortName evidence="10">IPP isomerase</shortName>
        <ecNumber evidence="3 10">5.3.3.2</ecNumber>
    </recommendedName>
    <alternativeName>
        <fullName evidence="10">IPP:DMAPP isomerase</fullName>
    </alternativeName>
    <alternativeName>
        <fullName evidence="10">Isopentenyl pyrophosphate isomerase</fullName>
    </alternativeName>
</protein>
<comment type="cofactor">
    <cofactor evidence="10">
        <name>Mn(2+)</name>
        <dbReference type="ChEBI" id="CHEBI:29035"/>
    </cofactor>
    <text evidence="10">Binds 1 Mn(2+) ion per subunit.</text>
</comment>
<dbReference type="STRING" id="740709.A10D4_08427"/>
<feature type="domain" description="Nudix hydrolase" evidence="12">
    <location>
        <begin position="36"/>
        <end position="168"/>
    </location>
</feature>
<evidence type="ECO:0000256" key="7">
    <source>
        <dbReference type="ARBA" id="ARBA00023211"/>
    </source>
</evidence>
<dbReference type="NCBIfam" id="TIGR02150">
    <property type="entry name" value="IPP_isom_1"/>
    <property type="match status" value="1"/>
</dbReference>
<dbReference type="GO" id="GO:0009240">
    <property type="term" value="P:isopentenyl diphosphate biosynthetic process"/>
    <property type="evidence" value="ECO:0007669"/>
    <property type="project" value="TreeGrafter"/>
</dbReference>
<feature type="binding site" evidence="10">
    <location>
        <position position="38"/>
    </location>
    <ligand>
        <name>Mn(2+)</name>
        <dbReference type="ChEBI" id="CHEBI:29035"/>
    </ligand>
</feature>
<comment type="subcellular location">
    <subcellularLocation>
        <location evidence="10">Cytoplasm</location>
    </subcellularLocation>
</comment>
<evidence type="ECO:0000256" key="8">
    <source>
        <dbReference type="ARBA" id="ARBA00023229"/>
    </source>
</evidence>
<keyword evidence="4 10" id="KW-0963">Cytoplasm</keyword>
<comment type="caution">
    <text evidence="13">The sequence shown here is derived from an EMBL/GenBank/DDBJ whole genome shotgun (WGS) entry which is preliminary data.</text>
</comment>
<feature type="binding site" evidence="10">
    <location>
        <position position="118"/>
    </location>
    <ligand>
        <name>Mn(2+)</name>
        <dbReference type="ChEBI" id="CHEBI:29035"/>
    </ligand>
</feature>
<dbReference type="Gene3D" id="3.90.79.10">
    <property type="entry name" value="Nucleoside Triphosphate Pyrophosphohydrolase"/>
    <property type="match status" value="1"/>
</dbReference>
<keyword evidence="7 10" id="KW-0464">Manganese</keyword>
<dbReference type="PANTHER" id="PTHR10885">
    <property type="entry name" value="ISOPENTENYL-DIPHOSPHATE DELTA-ISOMERASE"/>
    <property type="match status" value="1"/>
</dbReference>
<dbReference type="GO" id="GO:0050992">
    <property type="term" value="P:dimethylallyl diphosphate biosynthetic process"/>
    <property type="evidence" value="ECO:0007669"/>
    <property type="project" value="UniProtKB-UniRule"/>
</dbReference>
<evidence type="ECO:0000256" key="1">
    <source>
        <dbReference type="ARBA" id="ARBA00004826"/>
    </source>
</evidence>
<comment type="similarity">
    <text evidence="2 10">Belongs to the IPP isomerase type 1 family.</text>
</comment>
<comment type="cofactor">
    <cofactor evidence="10">
        <name>Mg(2+)</name>
        <dbReference type="ChEBI" id="CHEBI:18420"/>
    </cofactor>
    <text evidence="10">Binds 1 Mg(2+) ion per subunit. The magnesium ion binds only when substrate is bound.</text>
</comment>
<dbReference type="HAMAP" id="MF_00202">
    <property type="entry name" value="Idi"/>
    <property type="match status" value="1"/>
</dbReference>
<name>K2K6Y2_9GAMM</name>
<evidence type="ECO:0000313" key="13">
    <source>
        <dbReference type="EMBL" id="EKE83433.1"/>
    </source>
</evidence>
<feature type="binding site" evidence="10">
    <location>
        <position position="120"/>
    </location>
    <ligand>
        <name>Mn(2+)</name>
        <dbReference type="ChEBI" id="CHEBI:29035"/>
    </ligand>
</feature>